<dbReference type="EMBL" id="MU157869">
    <property type="protein sequence ID" value="KAF9526603.1"/>
    <property type="molecule type" value="Genomic_DNA"/>
</dbReference>
<sequence length="492" mass="53869">METAKKRKRDDEVDPPRITYDAATRTFDRLFKEESLGEMKNVVRKKLGVSTAVPVYLSQIRDGKSVDLDDDEDFEAFRAATRSLTIAKIKVVLGGHPTNGQLVNGSAIEPKTPKRKKKKQRISDAIASTSSVLSERPFGEPPATNEESISTPHKKRRVSFLEPPTLEQISTQSLLPETPKKKKTKPTGDPLPKSAIANEADVQFIQQLPETDTDEQAPRTKKKKKNLDQPKGDISGLQQDEVSSTISQVTDTASAQADESTSKKSKKKRRREDPEPNVITEPEDNASTSAVQAAKQLAQEEDTTRPAKKSKKQNADPTDEVTTKKSSRSKSVPPPAVEPPAAAAPVLDDEEPEAPSTKAKKTKKKKDREVSEPPTKEVATKPAHLEEQEDEAVVPPKKKSKFKQKDVTVLDETNPDTSKPTASLNKSLEKEKLAEVSSASAIEPSGSLNDDQPPEKAQKSSKKDRSRSKAPEEDVQPEDVEPTTVDGISSAT</sequence>
<dbReference type="Proteomes" id="UP000807306">
    <property type="component" value="Unassembled WGS sequence"/>
</dbReference>
<proteinExistence type="predicted"/>
<feature type="compositionally biased region" description="Polar residues" evidence="1">
    <location>
        <begin position="415"/>
        <end position="426"/>
    </location>
</feature>
<feature type="compositionally biased region" description="Basic and acidic residues" evidence="1">
    <location>
        <begin position="367"/>
        <end position="386"/>
    </location>
</feature>
<organism evidence="2 3">
    <name type="scientific">Crepidotus variabilis</name>
    <dbReference type="NCBI Taxonomy" id="179855"/>
    <lineage>
        <taxon>Eukaryota</taxon>
        <taxon>Fungi</taxon>
        <taxon>Dikarya</taxon>
        <taxon>Basidiomycota</taxon>
        <taxon>Agaricomycotina</taxon>
        <taxon>Agaricomycetes</taxon>
        <taxon>Agaricomycetidae</taxon>
        <taxon>Agaricales</taxon>
        <taxon>Agaricineae</taxon>
        <taxon>Crepidotaceae</taxon>
        <taxon>Crepidotus</taxon>
    </lineage>
</organism>
<evidence type="ECO:0000256" key="1">
    <source>
        <dbReference type="SAM" id="MobiDB-lite"/>
    </source>
</evidence>
<name>A0A9P6ECX7_9AGAR</name>
<comment type="caution">
    <text evidence="2">The sequence shown here is derived from an EMBL/GenBank/DDBJ whole genome shotgun (WGS) entry which is preliminary data.</text>
</comment>
<feature type="compositionally biased region" description="Basic and acidic residues" evidence="1">
    <location>
        <begin position="453"/>
        <end position="472"/>
    </location>
</feature>
<dbReference type="OrthoDB" id="3357439at2759"/>
<accession>A0A9P6ECX7</accession>
<feature type="region of interest" description="Disordered" evidence="1">
    <location>
        <begin position="96"/>
        <end position="492"/>
    </location>
</feature>
<reference evidence="2" key="1">
    <citation type="submission" date="2020-11" db="EMBL/GenBank/DDBJ databases">
        <authorList>
            <consortium name="DOE Joint Genome Institute"/>
            <person name="Ahrendt S."/>
            <person name="Riley R."/>
            <person name="Andreopoulos W."/>
            <person name="Labutti K."/>
            <person name="Pangilinan J."/>
            <person name="Ruiz-Duenas F.J."/>
            <person name="Barrasa J.M."/>
            <person name="Sanchez-Garcia M."/>
            <person name="Camarero S."/>
            <person name="Miyauchi S."/>
            <person name="Serrano A."/>
            <person name="Linde D."/>
            <person name="Babiker R."/>
            <person name="Drula E."/>
            <person name="Ayuso-Fernandez I."/>
            <person name="Pacheco R."/>
            <person name="Padilla G."/>
            <person name="Ferreira P."/>
            <person name="Barriuso J."/>
            <person name="Kellner H."/>
            <person name="Castanera R."/>
            <person name="Alfaro M."/>
            <person name="Ramirez L."/>
            <person name="Pisabarro A.G."/>
            <person name="Kuo A."/>
            <person name="Tritt A."/>
            <person name="Lipzen A."/>
            <person name="He G."/>
            <person name="Yan M."/>
            <person name="Ng V."/>
            <person name="Cullen D."/>
            <person name="Martin F."/>
            <person name="Rosso M.-N."/>
            <person name="Henrissat B."/>
            <person name="Hibbett D."/>
            <person name="Martinez A.T."/>
            <person name="Grigoriev I.V."/>
        </authorList>
    </citation>
    <scope>NUCLEOTIDE SEQUENCE</scope>
    <source>
        <strain evidence="2">CBS 506.95</strain>
    </source>
</reference>
<keyword evidence="3" id="KW-1185">Reference proteome</keyword>
<protein>
    <submittedName>
        <fullName evidence="2">Uncharacterized protein</fullName>
    </submittedName>
</protein>
<evidence type="ECO:0000313" key="2">
    <source>
        <dbReference type="EMBL" id="KAF9526603.1"/>
    </source>
</evidence>
<feature type="compositionally biased region" description="Polar residues" evidence="1">
    <location>
        <begin position="236"/>
        <end position="259"/>
    </location>
</feature>
<evidence type="ECO:0000313" key="3">
    <source>
        <dbReference type="Proteomes" id="UP000807306"/>
    </source>
</evidence>
<gene>
    <name evidence="2" type="ORF">CPB83DRAFT_452462</name>
</gene>
<dbReference type="AlphaFoldDB" id="A0A9P6ECX7"/>